<dbReference type="EMBL" id="JAGKQH010000014">
    <property type="protein sequence ID" value="KAG6582018.1"/>
    <property type="molecule type" value="Genomic_DNA"/>
</dbReference>
<protein>
    <submittedName>
        <fullName evidence="1">Uncharacterized protein</fullName>
    </submittedName>
</protein>
<sequence>MESQRLDQAVDWVVSRVAGSSRCGSRSWAVGGRLGHRHDRWAGLHRSLGWTGSCNMGWSSLSHKWLVQARQLKVAQVWKTWLWKLRFKAWFGSQG</sequence>
<keyword evidence="2" id="KW-1185">Reference proteome</keyword>
<dbReference type="AlphaFoldDB" id="A0AAV6MJS0"/>
<feature type="non-terminal residue" evidence="1">
    <location>
        <position position="1"/>
    </location>
</feature>
<evidence type="ECO:0000313" key="2">
    <source>
        <dbReference type="Proteomes" id="UP000685013"/>
    </source>
</evidence>
<organism evidence="1 2">
    <name type="scientific">Cucurbita argyrosperma subsp. sororia</name>
    <dbReference type="NCBI Taxonomy" id="37648"/>
    <lineage>
        <taxon>Eukaryota</taxon>
        <taxon>Viridiplantae</taxon>
        <taxon>Streptophyta</taxon>
        <taxon>Embryophyta</taxon>
        <taxon>Tracheophyta</taxon>
        <taxon>Spermatophyta</taxon>
        <taxon>Magnoliopsida</taxon>
        <taxon>eudicotyledons</taxon>
        <taxon>Gunneridae</taxon>
        <taxon>Pentapetalae</taxon>
        <taxon>rosids</taxon>
        <taxon>fabids</taxon>
        <taxon>Cucurbitales</taxon>
        <taxon>Cucurbitaceae</taxon>
        <taxon>Cucurbiteae</taxon>
        <taxon>Cucurbita</taxon>
    </lineage>
</organism>
<dbReference type="Proteomes" id="UP000685013">
    <property type="component" value="Chromosome 14"/>
</dbReference>
<reference evidence="1 2" key="1">
    <citation type="journal article" date="2021" name="Hortic Res">
        <title>The domestication of Cucurbita argyrosperma as revealed by the genome of its wild relative.</title>
        <authorList>
            <person name="Barrera-Redondo J."/>
            <person name="Sanchez-de la Vega G."/>
            <person name="Aguirre-Liguori J.A."/>
            <person name="Castellanos-Morales G."/>
            <person name="Gutierrez-Guerrero Y.T."/>
            <person name="Aguirre-Dugua X."/>
            <person name="Aguirre-Planter E."/>
            <person name="Tenaillon M.I."/>
            <person name="Lira-Saade R."/>
            <person name="Eguiarte L.E."/>
        </authorList>
    </citation>
    <scope>NUCLEOTIDE SEQUENCE [LARGE SCALE GENOMIC DNA]</scope>
    <source>
        <strain evidence="1">JBR-2021</strain>
    </source>
</reference>
<comment type="caution">
    <text evidence="1">The sequence shown here is derived from an EMBL/GenBank/DDBJ whole genome shotgun (WGS) entry which is preliminary data.</text>
</comment>
<accession>A0AAV6MJS0</accession>
<proteinExistence type="predicted"/>
<name>A0AAV6MJS0_9ROSI</name>
<gene>
    <name evidence="1" type="ORF">SDJN03_22020</name>
</gene>
<evidence type="ECO:0000313" key="1">
    <source>
        <dbReference type="EMBL" id="KAG6582018.1"/>
    </source>
</evidence>